<protein>
    <submittedName>
        <fullName evidence="2">Lasso peptide biosynthesis B2 protein</fullName>
    </submittedName>
</protein>
<evidence type="ECO:0000313" key="2">
    <source>
        <dbReference type="EMBL" id="QNM83975.1"/>
    </source>
</evidence>
<dbReference type="InterPro" id="IPR032708">
    <property type="entry name" value="McjB_C"/>
</dbReference>
<dbReference type="AlphaFoldDB" id="A0A7G9L5S6"/>
<dbReference type="Pfam" id="PF13471">
    <property type="entry name" value="Transglut_core3"/>
    <property type="match status" value="1"/>
</dbReference>
<sequence>MATRLRKLADGALRLPWAERVRVLAAFAELARASLVLRMMPFQRAIESGSVPLEGSTAEAVVIDDWVRALNRASYGAPWRNVCIHRGLALQRLLRSRGVPAILCYGANPADDALKAHVWVKVGDRIVIGAEEAGSYAQLATYPRDAA</sequence>
<name>A0A7G9L5S6_9SPHN</name>
<organism evidence="2 3">
    <name type="scientific">Sphingomonas sabuli</name>
    <dbReference type="NCBI Taxonomy" id="2764186"/>
    <lineage>
        <taxon>Bacteria</taxon>
        <taxon>Pseudomonadati</taxon>
        <taxon>Pseudomonadota</taxon>
        <taxon>Alphaproteobacteria</taxon>
        <taxon>Sphingomonadales</taxon>
        <taxon>Sphingomonadaceae</taxon>
        <taxon>Sphingomonas</taxon>
    </lineage>
</organism>
<dbReference type="InterPro" id="IPR053521">
    <property type="entry name" value="McjB-like"/>
</dbReference>
<keyword evidence="3" id="KW-1185">Reference proteome</keyword>
<feature type="domain" description="Microcin J25-processing protein McjB C-terminal" evidence="1">
    <location>
        <begin position="32"/>
        <end position="140"/>
    </location>
</feature>
<dbReference type="EMBL" id="CP060697">
    <property type="protein sequence ID" value="QNM83975.1"/>
    <property type="molecule type" value="Genomic_DNA"/>
</dbReference>
<proteinExistence type="predicted"/>
<accession>A0A7G9L5S6</accession>
<dbReference type="KEGG" id="ssau:H8M03_03425"/>
<evidence type="ECO:0000259" key="1">
    <source>
        <dbReference type="Pfam" id="PF13471"/>
    </source>
</evidence>
<dbReference type="RefSeq" id="WP_187480929.1">
    <property type="nucleotide sequence ID" value="NZ_CP060697.1"/>
</dbReference>
<dbReference type="Proteomes" id="UP000515861">
    <property type="component" value="Chromosome"/>
</dbReference>
<gene>
    <name evidence="2" type="ORF">H8M03_03425</name>
</gene>
<dbReference type="NCBIfam" id="NF033537">
    <property type="entry name" value="lasso_biosyn_B2"/>
    <property type="match status" value="1"/>
</dbReference>
<reference evidence="2 3" key="1">
    <citation type="submission" date="2020-08" db="EMBL/GenBank/DDBJ databases">
        <title>Sphingomonas sp. sand1-3 16S ribosomal RNA gene Genome sequencing and assembly.</title>
        <authorList>
            <person name="Kang M."/>
        </authorList>
    </citation>
    <scope>NUCLEOTIDE SEQUENCE [LARGE SCALE GENOMIC DNA]</scope>
    <source>
        <strain evidence="3">sand1-3</strain>
    </source>
</reference>
<evidence type="ECO:0000313" key="3">
    <source>
        <dbReference type="Proteomes" id="UP000515861"/>
    </source>
</evidence>